<dbReference type="Gene3D" id="3.40.50.2000">
    <property type="entry name" value="Glycogen Phosphorylase B"/>
    <property type="match status" value="2"/>
</dbReference>
<dbReference type="STRING" id="479434.Sthe_1326"/>
<dbReference type="OrthoDB" id="140820at2"/>
<protein>
    <submittedName>
        <fullName evidence="3">Glycosyl transferase group 1</fullName>
    </submittedName>
</protein>
<dbReference type="Pfam" id="PF13579">
    <property type="entry name" value="Glyco_trans_4_4"/>
    <property type="match status" value="1"/>
</dbReference>
<dbReference type="InterPro" id="IPR001296">
    <property type="entry name" value="Glyco_trans_1"/>
</dbReference>
<dbReference type="InterPro" id="IPR050194">
    <property type="entry name" value="Glycosyltransferase_grp1"/>
</dbReference>
<dbReference type="InParanoid" id="D1C3E4"/>
<gene>
    <name evidence="3" type="ordered locus">Sthe_1326</name>
</gene>
<dbReference type="CDD" id="cd03801">
    <property type="entry name" value="GT4_PimA-like"/>
    <property type="match status" value="1"/>
</dbReference>
<dbReference type="SUPFAM" id="SSF53756">
    <property type="entry name" value="UDP-Glycosyltransferase/glycogen phosphorylase"/>
    <property type="match status" value="1"/>
</dbReference>
<dbReference type="Proteomes" id="UP000002027">
    <property type="component" value="Chromosome 1"/>
</dbReference>
<dbReference type="KEGG" id="sti:Sthe_1326"/>
<evidence type="ECO:0000259" key="1">
    <source>
        <dbReference type="Pfam" id="PF00534"/>
    </source>
</evidence>
<dbReference type="HOGENOM" id="CLU_009583_2_1_0"/>
<keyword evidence="4" id="KW-1185">Reference proteome</keyword>
<dbReference type="Pfam" id="PF00534">
    <property type="entry name" value="Glycos_transf_1"/>
    <property type="match status" value="1"/>
</dbReference>
<name>D1C3E4_SPHTD</name>
<feature type="domain" description="Glycosyltransferase subfamily 4-like N-terminal" evidence="2">
    <location>
        <begin position="15"/>
        <end position="219"/>
    </location>
</feature>
<evidence type="ECO:0000259" key="2">
    <source>
        <dbReference type="Pfam" id="PF13579"/>
    </source>
</evidence>
<dbReference type="GO" id="GO:0016758">
    <property type="term" value="F:hexosyltransferase activity"/>
    <property type="evidence" value="ECO:0007669"/>
    <property type="project" value="TreeGrafter"/>
</dbReference>
<evidence type="ECO:0000313" key="3">
    <source>
        <dbReference type="EMBL" id="ACZ38761.1"/>
    </source>
</evidence>
<organism evidence="3 4">
    <name type="scientific">Sphaerobacter thermophilus (strain ATCC 49802 / DSM 20745 / KCCM 41009 / NCIMB 13125 / S 6022)</name>
    <dbReference type="NCBI Taxonomy" id="479434"/>
    <lineage>
        <taxon>Bacteria</taxon>
        <taxon>Pseudomonadati</taxon>
        <taxon>Thermomicrobiota</taxon>
        <taxon>Thermomicrobia</taxon>
        <taxon>Sphaerobacterales</taxon>
        <taxon>Sphaerobacterineae</taxon>
        <taxon>Sphaerobacteraceae</taxon>
        <taxon>Sphaerobacter</taxon>
    </lineage>
</organism>
<dbReference type="InterPro" id="IPR028098">
    <property type="entry name" value="Glyco_trans_4-like_N"/>
</dbReference>
<dbReference type="RefSeq" id="WP_012871808.1">
    <property type="nucleotide sequence ID" value="NC_013523.1"/>
</dbReference>
<dbReference type="CAZy" id="GT4">
    <property type="family name" value="Glycosyltransferase Family 4"/>
</dbReference>
<reference evidence="3 4" key="2">
    <citation type="journal article" date="2010" name="Stand. Genomic Sci.">
        <title>Complete genome sequence of Desulfohalobium retbaense type strain (HR(100)).</title>
        <authorList>
            <person name="Spring S."/>
            <person name="Nolan M."/>
            <person name="Lapidus A."/>
            <person name="Glavina Del Rio T."/>
            <person name="Copeland A."/>
            <person name="Tice H."/>
            <person name="Cheng J.F."/>
            <person name="Lucas S."/>
            <person name="Land M."/>
            <person name="Chen F."/>
            <person name="Bruce D."/>
            <person name="Goodwin L."/>
            <person name="Pitluck S."/>
            <person name="Ivanova N."/>
            <person name="Mavromatis K."/>
            <person name="Mikhailova N."/>
            <person name="Pati A."/>
            <person name="Chen A."/>
            <person name="Palaniappan K."/>
            <person name="Hauser L."/>
            <person name="Chang Y.J."/>
            <person name="Jeffries C.D."/>
            <person name="Munk C."/>
            <person name="Kiss H."/>
            <person name="Chain P."/>
            <person name="Han C."/>
            <person name="Brettin T."/>
            <person name="Detter J.C."/>
            <person name="Schuler E."/>
            <person name="Goker M."/>
            <person name="Rohde M."/>
            <person name="Bristow J."/>
            <person name="Eisen J.A."/>
            <person name="Markowitz V."/>
            <person name="Hugenholtz P."/>
            <person name="Kyrpides N.C."/>
            <person name="Klenk H.P."/>
        </authorList>
    </citation>
    <scope>NUCLEOTIDE SEQUENCE [LARGE SCALE GENOMIC DNA]</scope>
    <source>
        <strain evidence="4">ATCC 49802 / DSM 20745 / S 6022</strain>
    </source>
</reference>
<dbReference type="PANTHER" id="PTHR45947:SF3">
    <property type="entry name" value="SULFOQUINOVOSYL TRANSFERASE SQD2"/>
    <property type="match status" value="1"/>
</dbReference>
<reference evidence="4" key="1">
    <citation type="submission" date="2009-11" db="EMBL/GenBank/DDBJ databases">
        <title>The complete chromosome 1 of Sphaerobacter thermophilus DSM 20745.</title>
        <authorList>
            <person name="Lucas S."/>
            <person name="Copeland A."/>
            <person name="Lapidus A."/>
            <person name="Glavina del Rio T."/>
            <person name="Dalin E."/>
            <person name="Tice H."/>
            <person name="Bruce D."/>
            <person name="Goodwin L."/>
            <person name="Pitluck S."/>
            <person name="Kyrpides N."/>
            <person name="Mavromatis K."/>
            <person name="Ivanova N."/>
            <person name="Mikhailova N."/>
            <person name="LaButti K.M."/>
            <person name="Clum A."/>
            <person name="Sun H.I."/>
            <person name="Brettin T."/>
            <person name="Detter J.C."/>
            <person name="Han C."/>
            <person name="Larimer F."/>
            <person name="Land M."/>
            <person name="Hauser L."/>
            <person name="Markowitz V."/>
            <person name="Cheng J.F."/>
            <person name="Hugenholtz P."/>
            <person name="Woyke T."/>
            <person name="Wu D."/>
            <person name="Steenblock K."/>
            <person name="Schneider S."/>
            <person name="Pukall R."/>
            <person name="Goeker M."/>
            <person name="Klenk H.P."/>
            <person name="Eisen J.A."/>
        </authorList>
    </citation>
    <scope>NUCLEOTIDE SEQUENCE [LARGE SCALE GENOMIC DNA]</scope>
    <source>
        <strain evidence="4">ATCC 49802 / DSM 20745 / S 6022</strain>
    </source>
</reference>
<keyword evidence="3" id="KW-0808">Transferase</keyword>
<sequence>MRLLHVIQRYYPFQGGSERYFQAFSERFAADCAEVQVVTTDAWDLEYFWDPTKRRVEEVQGCHAGVRIRRLRLRHLPAPRLTHRAIRRLMAESARWRFRGQVRLLQAAGRFGPWLPPVSEWLPDPSWRPDVVHSANIAFESMIAGAERLARTVDAPHLVTPFLHLGEGPSSRVRRYYTMPHQMALLCRADGVMSLTTIEADYLIARGVAPDRVHVVGAGLDVPAVTGGDAARARQRLGIDGPMVLALGAAAFDKGSFHLAEAAGALDRAGWPVSVVFAGPVMSEFERFVAGLPAAARRNLHVLGFVSDEDKRDLLAAADVVALPSRTESFGIVFLEAWANGKPVIGARAGAIPAVVDHERDGLLVPFGDVAALADAIRSLTADPALAARLAAAGRNKVVDEAAWYQRIRGVYAQVLGTPADPVAAVSGEGR</sequence>
<proteinExistence type="predicted"/>
<dbReference type="PANTHER" id="PTHR45947">
    <property type="entry name" value="SULFOQUINOVOSYL TRANSFERASE SQD2"/>
    <property type="match status" value="1"/>
</dbReference>
<dbReference type="EMBL" id="CP001823">
    <property type="protein sequence ID" value="ACZ38761.1"/>
    <property type="molecule type" value="Genomic_DNA"/>
</dbReference>
<evidence type="ECO:0000313" key="4">
    <source>
        <dbReference type="Proteomes" id="UP000002027"/>
    </source>
</evidence>
<accession>D1C3E4</accession>
<dbReference type="eggNOG" id="COG0438">
    <property type="taxonomic scope" value="Bacteria"/>
</dbReference>
<feature type="domain" description="Glycosyl transferase family 1" evidence="1">
    <location>
        <begin position="235"/>
        <end position="396"/>
    </location>
</feature>
<dbReference type="AlphaFoldDB" id="D1C3E4"/>